<accession>A0A212K2B0</accession>
<organism evidence="1">
    <name type="scientific">uncultured Dysgonomonas sp</name>
    <dbReference type="NCBI Taxonomy" id="206096"/>
    <lineage>
        <taxon>Bacteria</taxon>
        <taxon>Pseudomonadati</taxon>
        <taxon>Bacteroidota</taxon>
        <taxon>Bacteroidia</taxon>
        <taxon>Bacteroidales</taxon>
        <taxon>Dysgonomonadaceae</taxon>
        <taxon>Dysgonomonas</taxon>
        <taxon>environmental samples</taxon>
    </lineage>
</organism>
<dbReference type="AlphaFoldDB" id="A0A212K2B0"/>
<proteinExistence type="predicted"/>
<evidence type="ECO:0000313" key="1">
    <source>
        <dbReference type="EMBL" id="SBW05782.1"/>
    </source>
</evidence>
<sequence length="142" mass="16261">MADLSISIVLVVQADLVALAVLRQIVPETQAPVVLVVREKQLVPEIPVRVDLLRLMSQQDLSVHRKNVHPMNVRQQDQTKALVHLHLLAEDQLTQTIRVVEEVQRKKLKKVVLQAQQEKDNLKIPDTNKKRLIPIQNQSLFI</sequence>
<name>A0A212K2B0_9BACT</name>
<protein>
    <submittedName>
        <fullName evidence="1">Uncharacterized protein</fullName>
    </submittedName>
</protein>
<dbReference type="EMBL" id="FLUL01000001">
    <property type="protein sequence ID" value="SBW05782.1"/>
    <property type="molecule type" value="Genomic_DNA"/>
</dbReference>
<gene>
    <name evidence="1" type="ORF">KL86DYS2_12853</name>
</gene>
<reference evidence="1" key="1">
    <citation type="submission" date="2016-04" db="EMBL/GenBank/DDBJ databases">
        <authorList>
            <person name="Evans L.H."/>
            <person name="Alamgir A."/>
            <person name="Owens N."/>
            <person name="Weber N.D."/>
            <person name="Virtaneva K."/>
            <person name="Barbian K."/>
            <person name="Babar A."/>
            <person name="Rosenke K."/>
        </authorList>
    </citation>
    <scope>NUCLEOTIDE SEQUENCE</scope>
    <source>
        <strain evidence="1">86-2</strain>
    </source>
</reference>